<sequence>MAQIGVLTHHWAKDDKVEEAKVLLDGNGEAQSRAPGFHARHTFVSLGDPTKISTLVTWESNEIYDAWRASPERAVAMAGAEELWSRPPESERFEMQD</sequence>
<accession>A0AA35RKU2</accession>
<dbReference type="Pfam" id="PF03992">
    <property type="entry name" value="ABM"/>
    <property type="match status" value="1"/>
</dbReference>
<dbReference type="SUPFAM" id="SSF54909">
    <property type="entry name" value="Dimeric alpha+beta barrel"/>
    <property type="match status" value="1"/>
</dbReference>
<dbReference type="InterPro" id="IPR007138">
    <property type="entry name" value="ABM_dom"/>
</dbReference>
<dbReference type="Gene3D" id="3.30.70.100">
    <property type="match status" value="1"/>
</dbReference>
<dbReference type="EMBL" id="CASHTH010001226">
    <property type="protein sequence ID" value="CAI8012949.1"/>
    <property type="molecule type" value="Genomic_DNA"/>
</dbReference>
<gene>
    <name evidence="2" type="ORF">GBAR_LOCUS8257</name>
</gene>
<reference evidence="2" key="1">
    <citation type="submission" date="2023-03" db="EMBL/GenBank/DDBJ databases">
        <authorList>
            <person name="Steffen K."/>
            <person name="Cardenas P."/>
        </authorList>
    </citation>
    <scope>NUCLEOTIDE SEQUENCE</scope>
</reference>
<dbReference type="PROSITE" id="PS51725">
    <property type="entry name" value="ABM"/>
    <property type="match status" value="1"/>
</dbReference>
<evidence type="ECO:0000313" key="3">
    <source>
        <dbReference type="Proteomes" id="UP001174909"/>
    </source>
</evidence>
<name>A0AA35RKU2_GEOBA</name>
<evidence type="ECO:0000259" key="1">
    <source>
        <dbReference type="PROSITE" id="PS51725"/>
    </source>
</evidence>
<proteinExistence type="predicted"/>
<dbReference type="Proteomes" id="UP001174909">
    <property type="component" value="Unassembled WGS sequence"/>
</dbReference>
<dbReference type="InterPro" id="IPR011008">
    <property type="entry name" value="Dimeric_a/b-barrel"/>
</dbReference>
<protein>
    <recommendedName>
        <fullName evidence="1">ABM domain-containing protein</fullName>
    </recommendedName>
</protein>
<dbReference type="AlphaFoldDB" id="A0AA35RKU2"/>
<evidence type="ECO:0000313" key="2">
    <source>
        <dbReference type="EMBL" id="CAI8012949.1"/>
    </source>
</evidence>
<comment type="caution">
    <text evidence="2">The sequence shown here is derived from an EMBL/GenBank/DDBJ whole genome shotgun (WGS) entry which is preliminary data.</text>
</comment>
<keyword evidence="3" id="KW-1185">Reference proteome</keyword>
<feature type="domain" description="ABM" evidence="1">
    <location>
        <begin position="4"/>
        <end position="93"/>
    </location>
</feature>
<organism evidence="2 3">
    <name type="scientific">Geodia barretti</name>
    <name type="common">Barrett's horny sponge</name>
    <dbReference type="NCBI Taxonomy" id="519541"/>
    <lineage>
        <taxon>Eukaryota</taxon>
        <taxon>Metazoa</taxon>
        <taxon>Porifera</taxon>
        <taxon>Demospongiae</taxon>
        <taxon>Heteroscleromorpha</taxon>
        <taxon>Tetractinellida</taxon>
        <taxon>Astrophorina</taxon>
        <taxon>Geodiidae</taxon>
        <taxon>Geodia</taxon>
    </lineage>
</organism>